<evidence type="ECO:0000256" key="10">
    <source>
        <dbReference type="ARBA" id="ARBA00023136"/>
    </source>
</evidence>
<reference evidence="14 15" key="1">
    <citation type="journal article" date="2012" name="Science">
        <title>The Paleozoic origin of enzymatic lignin decomposition reconstructed from 31 fungal genomes.</title>
        <authorList>
            <person name="Floudas D."/>
            <person name="Binder M."/>
            <person name="Riley R."/>
            <person name="Barry K."/>
            <person name="Blanchette R.A."/>
            <person name="Henrissat B."/>
            <person name="Martinez A.T."/>
            <person name="Otillar R."/>
            <person name="Spatafora J.W."/>
            <person name="Yadav J.S."/>
            <person name="Aerts A."/>
            <person name="Benoit I."/>
            <person name="Boyd A."/>
            <person name="Carlson A."/>
            <person name="Copeland A."/>
            <person name="Coutinho P.M."/>
            <person name="de Vries R.P."/>
            <person name="Ferreira P."/>
            <person name="Findley K."/>
            <person name="Foster B."/>
            <person name="Gaskell J."/>
            <person name="Glotzer D."/>
            <person name="Gorecki P."/>
            <person name="Heitman J."/>
            <person name="Hesse C."/>
            <person name="Hori C."/>
            <person name="Igarashi K."/>
            <person name="Jurgens J.A."/>
            <person name="Kallen N."/>
            <person name="Kersten P."/>
            <person name="Kohler A."/>
            <person name="Kuees U."/>
            <person name="Kumar T.K.A."/>
            <person name="Kuo A."/>
            <person name="LaButti K."/>
            <person name="Larrondo L.F."/>
            <person name="Lindquist E."/>
            <person name="Ling A."/>
            <person name="Lombard V."/>
            <person name="Lucas S."/>
            <person name="Lundell T."/>
            <person name="Martin R."/>
            <person name="McLaughlin D.J."/>
            <person name="Morgenstern I."/>
            <person name="Morin E."/>
            <person name="Murat C."/>
            <person name="Nagy L.G."/>
            <person name="Nolan M."/>
            <person name="Ohm R.A."/>
            <person name="Patyshakuliyeva A."/>
            <person name="Rokas A."/>
            <person name="Ruiz-Duenas F.J."/>
            <person name="Sabat G."/>
            <person name="Salamov A."/>
            <person name="Samejima M."/>
            <person name="Schmutz J."/>
            <person name="Slot J.C."/>
            <person name="St John F."/>
            <person name="Stenlid J."/>
            <person name="Sun H."/>
            <person name="Sun S."/>
            <person name="Syed K."/>
            <person name="Tsang A."/>
            <person name="Wiebenga A."/>
            <person name="Young D."/>
            <person name="Pisabarro A."/>
            <person name="Eastwood D.C."/>
            <person name="Martin F."/>
            <person name="Cullen D."/>
            <person name="Grigoriev I.V."/>
            <person name="Hibbett D.S."/>
        </authorList>
    </citation>
    <scope>NUCLEOTIDE SEQUENCE</scope>
    <source>
        <strain evidence="15">FP-58527</strain>
    </source>
</reference>
<feature type="region of interest" description="Disordered" evidence="11">
    <location>
        <begin position="1"/>
        <end position="73"/>
    </location>
</feature>
<keyword evidence="5" id="KW-0677">Repeat</keyword>
<dbReference type="InterPro" id="IPR037767">
    <property type="entry name" value="C2A_Mug190-like"/>
</dbReference>
<keyword evidence="4" id="KW-0812">Transmembrane</keyword>
<name>S8E776_FOMSC</name>
<feature type="region of interest" description="Disordered" evidence="11">
    <location>
        <begin position="967"/>
        <end position="1065"/>
    </location>
</feature>
<feature type="compositionally biased region" description="Basic and acidic residues" evidence="11">
    <location>
        <begin position="1035"/>
        <end position="1055"/>
    </location>
</feature>
<dbReference type="Pfam" id="PF25669">
    <property type="entry name" value="SMP_MUG190-like"/>
    <property type="match status" value="1"/>
</dbReference>
<evidence type="ECO:0000256" key="8">
    <source>
        <dbReference type="ARBA" id="ARBA00023055"/>
    </source>
</evidence>
<dbReference type="GO" id="GO:0008289">
    <property type="term" value="F:lipid binding"/>
    <property type="evidence" value="ECO:0007669"/>
    <property type="project" value="UniProtKB-KW"/>
</dbReference>
<evidence type="ECO:0008006" key="16">
    <source>
        <dbReference type="Google" id="ProtNLM"/>
    </source>
</evidence>
<dbReference type="CDD" id="cd04052">
    <property type="entry name" value="C2B_Tricalbin-like"/>
    <property type="match status" value="1"/>
</dbReference>
<dbReference type="PROSITE" id="PS51847">
    <property type="entry name" value="SMP"/>
    <property type="match status" value="1"/>
</dbReference>
<evidence type="ECO:0000256" key="7">
    <source>
        <dbReference type="ARBA" id="ARBA00022989"/>
    </source>
</evidence>
<evidence type="ECO:0000313" key="15">
    <source>
        <dbReference type="Proteomes" id="UP000015241"/>
    </source>
</evidence>
<dbReference type="Pfam" id="PF00168">
    <property type="entry name" value="C2"/>
    <property type="match status" value="2"/>
</dbReference>
<keyword evidence="15" id="KW-1185">Reference proteome</keyword>
<proteinExistence type="predicted"/>
<feature type="region of interest" description="Disordered" evidence="11">
    <location>
        <begin position="634"/>
        <end position="663"/>
    </location>
</feature>
<keyword evidence="7" id="KW-1133">Transmembrane helix</keyword>
<dbReference type="SUPFAM" id="SSF49562">
    <property type="entry name" value="C2 domain (Calcium/lipid-binding domain, CaLB)"/>
    <property type="match status" value="2"/>
</dbReference>
<feature type="compositionally biased region" description="Basic and acidic residues" evidence="11">
    <location>
        <begin position="973"/>
        <end position="997"/>
    </location>
</feature>
<evidence type="ECO:0000259" key="13">
    <source>
        <dbReference type="PROSITE" id="PS51847"/>
    </source>
</evidence>
<keyword evidence="10" id="KW-0472">Membrane</keyword>
<evidence type="ECO:0000256" key="11">
    <source>
        <dbReference type="SAM" id="MobiDB-lite"/>
    </source>
</evidence>
<dbReference type="HOGENOM" id="CLU_002125_2_0_1"/>
<dbReference type="SMART" id="SM00239">
    <property type="entry name" value="C2"/>
    <property type="match status" value="2"/>
</dbReference>
<dbReference type="Pfam" id="PF25331">
    <property type="entry name" value="C2_Mug190_3rd"/>
    <property type="match status" value="1"/>
</dbReference>
<dbReference type="EMBL" id="KE504148">
    <property type="protein sequence ID" value="EPT00523.1"/>
    <property type="molecule type" value="Genomic_DNA"/>
</dbReference>
<dbReference type="GO" id="GO:0005789">
    <property type="term" value="C:endoplasmic reticulum membrane"/>
    <property type="evidence" value="ECO:0007669"/>
    <property type="project" value="UniProtKB-SubCell"/>
</dbReference>
<keyword evidence="2" id="KW-0813">Transport</keyword>
<evidence type="ECO:0000256" key="5">
    <source>
        <dbReference type="ARBA" id="ARBA00022737"/>
    </source>
</evidence>
<keyword evidence="3" id="KW-0597">Phosphoprotein</keyword>
<feature type="compositionally biased region" description="Basic and acidic residues" evidence="11">
    <location>
        <begin position="634"/>
        <end position="658"/>
    </location>
</feature>
<evidence type="ECO:0000256" key="3">
    <source>
        <dbReference type="ARBA" id="ARBA00022553"/>
    </source>
</evidence>
<dbReference type="InterPro" id="IPR031468">
    <property type="entry name" value="SMP_LBD"/>
</dbReference>
<dbReference type="AlphaFoldDB" id="S8E776"/>
<feature type="domain" description="SMP-LTD" evidence="13">
    <location>
        <begin position="194"/>
        <end position="423"/>
    </location>
</feature>
<feature type="domain" description="C2" evidence="12">
    <location>
        <begin position="421"/>
        <end position="546"/>
    </location>
</feature>
<keyword evidence="6" id="KW-0256">Endoplasmic reticulum</keyword>
<dbReference type="CDD" id="cd04041">
    <property type="entry name" value="C2A_fungal"/>
    <property type="match status" value="1"/>
</dbReference>
<feature type="region of interest" description="Disordered" evidence="11">
    <location>
        <begin position="259"/>
        <end position="287"/>
    </location>
</feature>
<dbReference type="PANTHER" id="PTHR47348:SF3">
    <property type="entry name" value="MEIOTICALLY UP-REGULATED GENE 190 PROTEIN"/>
    <property type="match status" value="1"/>
</dbReference>
<dbReference type="Gene3D" id="2.60.40.150">
    <property type="entry name" value="C2 domain"/>
    <property type="match status" value="2"/>
</dbReference>
<organism evidence="14 15">
    <name type="scientific">Fomitopsis schrenkii</name>
    <name type="common">Brown rot fungus</name>
    <dbReference type="NCBI Taxonomy" id="2126942"/>
    <lineage>
        <taxon>Eukaryota</taxon>
        <taxon>Fungi</taxon>
        <taxon>Dikarya</taxon>
        <taxon>Basidiomycota</taxon>
        <taxon>Agaricomycotina</taxon>
        <taxon>Agaricomycetes</taxon>
        <taxon>Polyporales</taxon>
        <taxon>Fomitopsis</taxon>
    </lineage>
</organism>
<dbReference type="InParanoid" id="S8E776"/>
<dbReference type="CDD" id="cd21676">
    <property type="entry name" value="SMP_Mug190"/>
    <property type="match status" value="1"/>
</dbReference>
<dbReference type="InterPro" id="IPR057349">
    <property type="entry name" value="C2_Mug190_3rd"/>
</dbReference>
<dbReference type="eggNOG" id="KOG1012">
    <property type="taxonomic scope" value="Eukaryota"/>
</dbReference>
<dbReference type="PROSITE" id="PS50004">
    <property type="entry name" value="C2"/>
    <property type="match status" value="2"/>
</dbReference>
<evidence type="ECO:0000256" key="1">
    <source>
        <dbReference type="ARBA" id="ARBA00004586"/>
    </source>
</evidence>
<protein>
    <recommendedName>
        <fullName evidence="16">C2 domain-containing protein</fullName>
    </recommendedName>
</protein>
<gene>
    <name evidence="14" type="ORF">FOMPIDRAFT_1122278</name>
</gene>
<evidence type="ECO:0000256" key="6">
    <source>
        <dbReference type="ARBA" id="ARBA00022824"/>
    </source>
</evidence>
<evidence type="ECO:0000256" key="2">
    <source>
        <dbReference type="ARBA" id="ARBA00022448"/>
    </source>
</evidence>
<comment type="subcellular location">
    <subcellularLocation>
        <location evidence="1">Endoplasmic reticulum membrane</location>
    </subcellularLocation>
</comment>
<keyword evidence="9" id="KW-0446">Lipid-binding</keyword>
<evidence type="ECO:0000256" key="9">
    <source>
        <dbReference type="ARBA" id="ARBA00023121"/>
    </source>
</evidence>
<keyword evidence="8" id="KW-0445">Lipid transport</keyword>
<evidence type="ECO:0000313" key="14">
    <source>
        <dbReference type="EMBL" id="EPT00523.1"/>
    </source>
</evidence>
<dbReference type="STRING" id="743788.S8E776"/>
<evidence type="ECO:0000259" key="12">
    <source>
        <dbReference type="PROSITE" id="PS50004"/>
    </source>
</evidence>
<dbReference type="InterPro" id="IPR037765">
    <property type="entry name" value="C2B_Tricalbin"/>
</dbReference>
<dbReference type="InterPro" id="IPR000008">
    <property type="entry name" value="C2_dom"/>
</dbReference>
<evidence type="ECO:0000256" key="4">
    <source>
        <dbReference type="ARBA" id="ARBA00022692"/>
    </source>
</evidence>
<sequence>MSHKLAEPYSGRNPVPKITTKLTSLANPEKATEAKAQQVQDRSGQRAEQGPEQTAKRLAKGYAMRATDPTTGEELTIRNAHPNSEADGGENVLAHAFPPPDLDAHQKTVFSSTSSAFLCSSAAYTCALLAALLFGSNRWLWPPLLLLPTFLAYTMHFRVKNTSQNDFQDRIWHSERMRGLRAGDEGGTAADERTKESAEWLNSVLRGVWPIVNPDMFSSLVDLIEDIMQSSAPSFVHSVRIADLGLGSNAARITSVRSLPRAGSGEKGGEEISRSLAVDSEDMSPEDKDALDGDHITLELGFAYRAEPSGDSAQSKARNIHLLVEFFVGMRGVFGVKFPVWVEVTGAIGTARARLQLISSPPFVKTTMVTLLGLPHITISVVPLSEHLPNVMNIPFISGFISSAINTAAAEYVAPKSLTLDLQKLISGDDIKKDTEALGVLIVHIHRATGLLKADVNGSSDPYVTLTFSRLGTPLYSTRIIKDDLNPVYEETAFVLVDVNIVKLGEKLSFQLWDSDRLSVDDMLGFHEIDVVDLIRQRGKPIRRVSPLDSPDSRHRPGNVEYTVGYYGKLPPNAALSTDGADPGIPDDLRKKPEFREARAVALDDLDAAVLTTPPDQEWVSGILSMQVHDIRDLTVRRDEEGTESKGQDDSGEAREEGEGLPSSYCTISLNDELVYQTRVKPITGSPMFNAGMERFIRDWRKTHVTVTVKDSRMRENDPVLGVVFLKLSELLVNASEVTRVWSIEQGVGHGRIRISVLFRPVEAKLPPNLLGFDIGTLEIGDIAVQSQKNLSDCEVRMKVTTTAAKEKVSRKQAETRDEKVVWTQQDASKLPVRQRYSAALLVSLRDTGGFKTSGRKALGVLWLRDLMDNEDGPVEIALWQAKHGDYSRLMLNYVPPDGDLSCWDSDRDKVERIGSLFLYTCFKPGISPLHYKLLKGGGARKREAWGEYDRQNAGRMRDEVGKINGEAAPDAHQSRENHETSQAEGRVAETPEHDKTMSGVRAKAIGGDTSSEGVGEERQLEGMNTVVSADAVESEERERDIKRNGEELGGRDDQSPSTADEDGNKGLVSKLKEWRQHQKELHRDHRGIMQAKPARTAQWMKDNVEDGVYAVKERMKMHAREPDVETEV</sequence>
<feature type="domain" description="C2" evidence="12">
    <location>
        <begin position="605"/>
        <end position="743"/>
    </location>
</feature>
<accession>S8E776</accession>
<dbReference type="Proteomes" id="UP000015241">
    <property type="component" value="Unassembled WGS sequence"/>
</dbReference>
<dbReference type="GO" id="GO:0006869">
    <property type="term" value="P:lipid transport"/>
    <property type="evidence" value="ECO:0007669"/>
    <property type="project" value="UniProtKB-KW"/>
</dbReference>
<dbReference type="OrthoDB" id="419768at2759"/>
<dbReference type="InterPro" id="IPR035892">
    <property type="entry name" value="C2_domain_sf"/>
</dbReference>
<dbReference type="PANTHER" id="PTHR47348">
    <property type="entry name" value="MEIOTICALLY UP-REGULATED GENE 190 PROTEIN"/>
    <property type="match status" value="1"/>
</dbReference>
<dbReference type="GO" id="GO:0061817">
    <property type="term" value="P:endoplasmic reticulum-plasma membrane tethering"/>
    <property type="evidence" value="ECO:0007669"/>
    <property type="project" value="InterPro"/>
</dbReference>